<comment type="caution">
    <text evidence="3">The sequence shown here is derived from an EMBL/GenBank/DDBJ whole genome shotgun (WGS) entry which is preliminary data.</text>
</comment>
<feature type="compositionally biased region" description="Low complexity" evidence="1">
    <location>
        <begin position="51"/>
        <end position="69"/>
    </location>
</feature>
<keyword evidence="2" id="KW-0472">Membrane</keyword>
<feature type="region of interest" description="Disordered" evidence="1">
    <location>
        <begin position="1"/>
        <end position="90"/>
    </location>
</feature>
<evidence type="ECO:0000256" key="1">
    <source>
        <dbReference type="SAM" id="MobiDB-lite"/>
    </source>
</evidence>
<gene>
    <name evidence="3" type="ORF">HD593_006275</name>
</gene>
<proteinExistence type="predicted"/>
<accession>A0A7X0NXK3</accession>
<dbReference type="Proteomes" id="UP000565579">
    <property type="component" value="Unassembled WGS sequence"/>
</dbReference>
<dbReference type="EMBL" id="JACHMI010000001">
    <property type="protein sequence ID" value="MBB6551480.1"/>
    <property type="molecule type" value="Genomic_DNA"/>
</dbReference>
<feature type="transmembrane region" description="Helical" evidence="2">
    <location>
        <begin position="144"/>
        <end position="163"/>
    </location>
</feature>
<evidence type="ECO:0000256" key="2">
    <source>
        <dbReference type="SAM" id="Phobius"/>
    </source>
</evidence>
<feature type="compositionally biased region" description="Gly residues" evidence="1">
    <location>
        <begin position="73"/>
        <end position="86"/>
    </location>
</feature>
<keyword evidence="2" id="KW-0812">Transmembrane</keyword>
<reference evidence="3 4" key="1">
    <citation type="submission" date="2020-08" db="EMBL/GenBank/DDBJ databases">
        <title>Sequencing the genomes of 1000 actinobacteria strains.</title>
        <authorList>
            <person name="Klenk H.-P."/>
        </authorList>
    </citation>
    <scope>NUCLEOTIDE SEQUENCE [LARGE SCALE GENOMIC DNA]</scope>
    <source>
        <strain evidence="3 4">DSM 43768</strain>
    </source>
</reference>
<evidence type="ECO:0000313" key="4">
    <source>
        <dbReference type="Proteomes" id="UP000565579"/>
    </source>
</evidence>
<name>A0A7X0NXK3_9ACTN</name>
<protein>
    <recommendedName>
        <fullName evidence="5">DUF4190 domain-containing protein</fullName>
    </recommendedName>
</protein>
<keyword evidence="2" id="KW-1133">Transmembrane helix</keyword>
<organism evidence="3 4">
    <name type="scientific">Nonomuraea rubra</name>
    <dbReference type="NCBI Taxonomy" id="46180"/>
    <lineage>
        <taxon>Bacteria</taxon>
        <taxon>Bacillati</taxon>
        <taxon>Actinomycetota</taxon>
        <taxon>Actinomycetes</taxon>
        <taxon>Streptosporangiales</taxon>
        <taxon>Streptosporangiaceae</taxon>
        <taxon>Nonomuraea</taxon>
    </lineage>
</organism>
<dbReference type="AlphaFoldDB" id="A0A7X0NXK3"/>
<evidence type="ECO:0008006" key="5">
    <source>
        <dbReference type="Google" id="ProtNLM"/>
    </source>
</evidence>
<feature type="transmembrane region" description="Helical" evidence="2">
    <location>
        <begin position="106"/>
        <end position="132"/>
    </location>
</feature>
<keyword evidence="4" id="KW-1185">Reference proteome</keyword>
<sequence>MSSSPTPGDRPATSDTPGQSHPLTPGSTPDQSEPLTAGSAPHTSDPLATAGAPEPSGTSEPSGPPSAGDAGHRGGIAGADGAGGRPQGVMAPIARGPRVLDQVPSVIGFVCGAVAVLYLPVLFGLAGVVLGVVGHARGEPLGRWAAIAAGAGMLLGTLLSILLTPR</sequence>
<feature type="compositionally biased region" description="Polar residues" evidence="1">
    <location>
        <begin position="13"/>
        <end position="34"/>
    </location>
</feature>
<evidence type="ECO:0000313" key="3">
    <source>
        <dbReference type="EMBL" id="MBB6551480.1"/>
    </source>
</evidence>
<dbReference type="RefSeq" id="WP_221525078.1">
    <property type="nucleotide sequence ID" value="NZ_BAAAXY010000199.1"/>
</dbReference>